<evidence type="ECO:0000259" key="2">
    <source>
        <dbReference type="Pfam" id="PF00155"/>
    </source>
</evidence>
<feature type="region of interest" description="Disordered" evidence="1">
    <location>
        <begin position="1"/>
        <end position="22"/>
    </location>
</feature>
<name>A0A8H8DFG7_9FUNG</name>
<proteinExistence type="predicted"/>
<dbReference type="Proteomes" id="UP000673691">
    <property type="component" value="Unassembled WGS sequence"/>
</dbReference>
<evidence type="ECO:0000256" key="1">
    <source>
        <dbReference type="SAM" id="MobiDB-lite"/>
    </source>
</evidence>
<accession>A0A8H8DFG7</accession>
<dbReference type="Pfam" id="PF00155">
    <property type="entry name" value="Aminotran_1_2"/>
    <property type="match status" value="1"/>
</dbReference>
<dbReference type="InterPro" id="IPR004839">
    <property type="entry name" value="Aminotransferase_I/II_large"/>
</dbReference>
<dbReference type="OrthoDB" id="2108at2759"/>
<dbReference type="PANTHER" id="PTHR43799:SF1">
    <property type="entry name" value="ASPARTATE AMINOTRANSFERASE"/>
    <property type="match status" value="1"/>
</dbReference>
<feature type="domain" description="Aminotransferase class I/classII large" evidence="2">
    <location>
        <begin position="160"/>
        <end position="375"/>
    </location>
</feature>
<gene>
    <name evidence="3" type="ORF">BJ554DRAFT_4103</name>
</gene>
<feature type="compositionally biased region" description="Low complexity" evidence="1">
    <location>
        <begin position="1"/>
        <end position="14"/>
    </location>
</feature>
<dbReference type="Gene3D" id="3.40.640.10">
    <property type="entry name" value="Type I PLP-dependent aspartate aminotransferase-like (Major domain)"/>
    <property type="match status" value="1"/>
</dbReference>
<comment type="caution">
    <text evidence="3">The sequence shown here is derived from an EMBL/GenBank/DDBJ whole genome shotgun (WGS) entry which is preliminary data.</text>
</comment>
<dbReference type="InterPro" id="IPR015421">
    <property type="entry name" value="PyrdxlP-dep_Trfase_major"/>
</dbReference>
<evidence type="ECO:0000313" key="3">
    <source>
        <dbReference type="EMBL" id="KAG5456216.1"/>
    </source>
</evidence>
<dbReference type="Gene3D" id="3.90.1150.10">
    <property type="entry name" value="Aspartate Aminotransferase, domain 1"/>
    <property type="match status" value="1"/>
</dbReference>
<dbReference type="GO" id="GO:0016740">
    <property type="term" value="F:transferase activity"/>
    <property type="evidence" value="ECO:0007669"/>
    <property type="project" value="UniProtKB-KW"/>
</dbReference>
<reference evidence="3 4" key="1">
    <citation type="journal article" name="Sci. Rep.">
        <title>Genome-scale phylogenetic analyses confirm Olpidium as the closest living zoosporic fungus to the non-flagellated, terrestrial fungi.</title>
        <authorList>
            <person name="Chang Y."/>
            <person name="Rochon D."/>
            <person name="Sekimoto S."/>
            <person name="Wang Y."/>
            <person name="Chovatia M."/>
            <person name="Sandor L."/>
            <person name="Salamov A."/>
            <person name="Grigoriev I.V."/>
            <person name="Stajich J.E."/>
            <person name="Spatafora J.W."/>
        </authorList>
    </citation>
    <scope>NUCLEOTIDE SEQUENCE [LARGE SCALE GENOMIC DNA]</scope>
    <source>
        <strain evidence="3">S191</strain>
    </source>
</reference>
<dbReference type="InterPro" id="IPR015422">
    <property type="entry name" value="PyrdxlP-dep_Trfase_small"/>
</dbReference>
<organism evidence="3 4">
    <name type="scientific">Olpidium bornovanus</name>
    <dbReference type="NCBI Taxonomy" id="278681"/>
    <lineage>
        <taxon>Eukaryota</taxon>
        <taxon>Fungi</taxon>
        <taxon>Fungi incertae sedis</taxon>
        <taxon>Olpidiomycota</taxon>
        <taxon>Olpidiomycotina</taxon>
        <taxon>Olpidiomycetes</taxon>
        <taxon>Olpidiales</taxon>
        <taxon>Olpidiaceae</taxon>
        <taxon>Olpidium</taxon>
    </lineage>
</organism>
<evidence type="ECO:0000313" key="4">
    <source>
        <dbReference type="Proteomes" id="UP000673691"/>
    </source>
</evidence>
<keyword evidence="3" id="KW-0808">Transferase</keyword>
<dbReference type="CDD" id="cd00609">
    <property type="entry name" value="AAT_like"/>
    <property type="match status" value="1"/>
</dbReference>
<dbReference type="SUPFAM" id="SSF53383">
    <property type="entry name" value="PLP-dependent transferases"/>
    <property type="match status" value="1"/>
</dbReference>
<dbReference type="InterPro" id="IPR015424">
    <property type="entry name" value="PyrdxlP-dep_Trfase"/>
</dbReference>
<dbReference type="EMBL" id="JAEFCI010012091">
    <property type="protein sequence ID" value="KAG5456216.1"/>
    <property type="molecule type" value="Genomic_DNA"/>
</dbReference>
<sequence>MTHSDAAAGDSAAAESRWDVSTQQFHGGQDWKDCENYVADFSVTTNALGTPKAALQAAREAISTCHHYPPADQEPAKSSLARFLWPSFWEENVDRLLLGNGASELIDLVIRTGAPPETGASAKLHRRWKPGPCSTQYKEYERAACNQGCEILSADSTEPADLTCIVNPCNPTGDYMPLRAVKEWIEKNVADGAVAVVDESMQPWHSPQFRDDSLTSAVKWAAHLYASRGISVFVIHSWTKLWSCTGLRLGSVVCPTLGHCVRLRKHQVPWSVNTPALAFLDAVVRDQEYLDRTWAVTSAWRGQTIEAIRAAVPASKSWKFHGREFLSWIWIEMASPEMADRAVACARAHGVPVRSGRPGYESPCFVRIAVRDPESRAALIRAWRDLAA</sequence>
<dbReference type="AlphaFoldDB" id="A0A8H8DFG7"/>
<keyword evidence="4" id="KW-1185">Reference proteome</keyword>
<dbReference type="PANTHER" id="PTHR43799">
    <property type="entry name" value="AMINOTRANSFERASE, PUTATIVE-RELATED"/>
    <property type="match status" value="1"/>
</dbReference>
<protein>
    <submittedName>
        <fullName evidence="3">Pyridoxal phosphate-dependent transferase</fullName>
    </submittedName>
</protein>
<dbReference type="GO" id="GO:0030170">
    <property type="term" value="F:pyridoxal phosphate binding"/>
    <property type="evidence" value="ECO:0007669"/>
    <property type="project" value="InterPro"/>
</dbReference>